<dbReference type="EMBL" id="BTSY01000004">
    <property type="protein sequence ID" value="GMT22036.1"/>
    <property type="molecule type" value="Genomic_DNA"/>
</dbReference>
<dbReference type="GO" id="GO:0005634">
    <property type="term" value="C:nucleus"/>
    <property type="evidence" value="ECO:0007669"/>
    <property type="project" value="InterPro"/>
</dbReference>
<dbReference type="Gene3D" id="1.20.5.1500">
    <property type="match status" value="1"/>
</dbReference>
<evidence type="ECO:0000256" key="1">
    <source>
        <dbReference type="ARBA" id="ARBA00009947"/>
    </source>
</evidence>
<gene>
    <name evidence="3" type="ORF">PFISCL1PPCAC_13333</name>
</gene>
<dbReference type="SUPFAM" id="SSF143113">
    <property type="entry name" value="NAP-like"/>
    <property type="match status" value="1"/>
</dbReference>
<dbReference type="AlphaFoldDB" id="A0AAV5VR22"/>
<proteinExistence type="inferred from homology"/>
<evidence type="ECO:0000313" key="4">
    <source>
        <dbReference type="Proteomes" id="UP001432322"/>
    </source>
</evidence>
<sequence>MSAEPSAKRAKVEEGDPFILPAELEAVDKIQSELDAINDQAGDEILKIEQKYNNLRSPVYARRTEVIKGVANFWGTAFINHPQLSAFVAEIEEPFIAHINSVEVEDFEDIKSGYKIKLHFNPNEYIENDVIVKEFHLAAENPFTKVTPITWKAGQNLLAQIADNRHPVPGDSLTFTEWLVETGDPTMDDVAEIIKDDLWPNPVQYFLVPDVLDDDEDDEEENGDSVE</sequence>
<dbReference type="PANTHER" id="PTHR11875">
    <property type="entry name" value="TESTIS-SPECIFIC Y-ENCODED PROTEIN"/>
    <property type="match status" value="1"/>
</dbReference>
<evidence type="ECO:0000256" key="2">
    <source>
        <dbReference type="RuleBase" id="RU003876"/>
    </source>
</evidence>
<accession>A0AAV5VR22</accession>
<comment type="similarity">
    <text evidence="1 2">Belongs to the nucleosome assembly protein (NAP) family.</text>
</comment>
<dbReference type="InterPro" id="IPR002164">
    <property type="entry name" value="NAP_family"/>
</dbReference>
<organism evidence="3 4">
    <name type="scientific">Pristionchus fissidentatus</name>
    <dbReference type="NCBI Taxonomy" id="1538716"/>
    <lineage>
        <taxon>Eukaryota</taxon>
        <taxon>Metazoa</taxon>
        <taxon>Ecdysozoa</taxon>
        <taxon>Nematoda</taxon>
        <taxon>Chromadorea</taxon>
        <taxon>Rhabditida</taxon>
        <taxon>Rhabditina</taxon>
        <taxon>Diplogasteromorpha</taxon>
        <taxon>Diplogasteroidea</taxon>
        <taxon>Neodiplogasteridae</taxon>
        <taxon>Pristionchus</taxon>
    </lineage>
</organism>
<reference evidence="3" key="1">
    <citation type="submission" date="2023-10" db="EMBL/GenBank/DDBJ databases">
        <title>Genome assembly of Pristionchus species.</title>
        <authorList>
            <person name="Yoshida K."/>
            <person name="Sommer R.J."/>
        </authorList>
    </citation>
    <scope>NUCLEOTIDE SEQUENCE</scope>
    <source>
        <strain evidence="3">RS5133</strain>
    </source>
</reference>
<protein>
    <submittedName>
        <fullName evidence="3">Uncharacterized protein</fullName>
    </submittedName>
</protein>
<dbReference type="GO" id="GO:0006334">
    <property type="term" value="P:nucleosome assembly"/>
    <property type="evidence" value="ECO:0007669"/>
    <property type="project" value="InterPro"/>
</dbReference>
<dbReference type="Proteomes" id="UP001432322">
    <property type="component" value="Unassembled WGS sequence"/>
</dbReference>
<evidence type="ECO:0000313" key="3">
    <source>
        <dbReference type="EMBL" id="GMT22036.1"/>
    </source>
</evidence>
<comment type="caution">
    <text evidence="3">The sequence shown here is derived from an EMBL/GenBank/DDBJ whole genome shotgun (WGS) entry which is preliminary data.</text>
</comment>
<dbReference type="Gene3D" id="3.30.1120.90">
    <property type="entry name" value="Nucleosome assembly protein"/>
    <property type="match status" value="1"/>
</dbReference>
<name>A0AAV5VR22_9BILA</name>
<dbReference type="Pfam" id="PF00956">
    <property type="entry name" value="NAP"/>
    <property type="match status" value="1"/>
</dbReference>
<dbReference type="InterPro" id="IPR037231">
    <property type="entry name" value="NAP-like_sf"/>
</dbReference>
<keyword evidence="4" id="KW-1185">Reference proteome</keyword>